<protein>
    <submittedName>
        <fullName evidence="3">Acyl-CoA thioesterase FadM</fullName>
    </submittedName>
</protein>
<gene>
    <name evidence="3" type="ORF">SAMN04489707_101822</name>
</gene>
<dbReference type="OrthoDB" id="333038at2"/>
<sequence length="142" mass="15682">MARIVCDLPPRFGFATEVQVYINHVNQGGHLDNALLLTLVSEARVRFFRALGHSEANVGGLPIVVGDMQAQYRSEAYHGETLRVEMMPMDLSRCAFDLVWRITEVAQGREVARGKSGIVFVNGATRRAATMPEAVRAQLQAL</sequence>
<dbReference type="CDD" id="cd00586">
    <property type="entry name" value="4HBT"/>
    <property type="match status" value="1"/>
</dbReference>
<comment type="similarity">
    <text evidence="1">Belongs to the 4-hydroxybenzoyl-CoA thioesterase family.</text>
</comment>
<dbReference type="InterPro" id="IPR050563">
    <property type="entry name" value="4-hydroxybenzoyl-CoA_TE"/>
</dbReference>
<name>A0A1I7IQC8_9BURK</name>
<reference evidence="3 4" key="1">
    <citation type="submission" date="2016-10" db="EMBL/GenBank/DDBJ databases">
        <authorList>
            <person name="de Groot N.N."/>
        </authorList>
    </citation>
    <scope>NUCLEOTIDE SEQUENCE [LARGE SCALE GENOMIC DNA]</scope>
    <source>
        <strain evidence="3 4">R-24608</strain>
    </source>
</reference>
<dbReference type="Proteomes" id="UP000183656">
    <property type="component" value="Unassembled WGS sequence"/>
</dbReference>
<dbReference type="PANTHER" id="PTHR31793:SF27">
    <property type="entry name" value="NOVEL THIOESTERASE SUPERFAMILY DOMAIN AND SAPOSIN A-TYPE DOMAIN CONTAINING PROTEIN (0610012H03RIK)"/>
    <property type="match status" value="1"/>
</dbReference>
<organism evidence="3 4">
    <name type="scientific">Paenacidovorax caeni</name>
    <dbReference type="NCBI Taxonomy" id="343013"/>
    <lineage>
        <taxon>Bacteria</taxon>
        <taxon>Pseudomonadati</taxon>
        <taxon>Pseudomonadota</taxon>
        <taxon>Betaproteobacteria</taxon>
        <taxon>Burkholderiales</taxon>
        <taxon>Comamonadaceae</taxon>
        <taxon>Paenacidovorax</taxon>
    </lineage>
</organism>
<dbReference type="SUPFAM" id="SSF54637">
    <property type="entry name" value="Thioesterase/thiol ester dehydrase-isomerase"/>
    <property type="match status" value="1"/>
</dbReference>
<dbReference type="InterPro" id="IPR029069">
    <property type="entry name" value="HotDog_dom_sf"/>
</dbReference>
<dbReference type="PANTHER" id="PTHR31793">
    <property type="entry name" value="4-HYDROXYBENZOYL-COA THIOESTERASE FAMILY MEMBER"/>
    <property type="match status" value="1"/>
</dbReference>
<proteinExistence type="inferred from homology"/>
<dbReference type="RefSeq" id="WP_054256157.1">
    <property type="nucleotide sequence ID" value="NZ_CYIG01000014.1"/>
</dbReference>
<dbReference type="Pfam" id="PF13279">
    <property type="entry name" value="4HBT_2"/>
    <property type="match status" value="1"/>
</dbReference>
<accession>A0A1I7IQC8</accession>
<dbReference type="STRING" id="343013.SAMN04489707_101822"/>
<evidence type="ECO:0000256" key="2">
    <source>
        <dbReference type="ARBA" id="ARBA00022801"/>
    </source>
</evidence>
<dbReference type="Gene3D" id="3.10.129.10">
    <property type="entry name" value="Hotdog Thioesterase"/>
    <property type="match status" value="1"/>
</dbReference>
<evidence type="ECO:0000256" key="1">
    <source>
        <dbReference type="ARBA" id="ARBA00005953"/>
    </source>
</evidence>
<dbReference type="GO" id="GO:0047617">
    <property type="term" value="F:fatty acyl-CoA hydrolase activity"/>
    <property type="evidence" value="ECO:0007669"/>
    <property type="project" value="TreeGrafter"/>
</dbReference>
<evidence type="ECO:0000313" key="3">
    <source>
        <dbReference type="EMBL" id="SFU75123.1"/>
    </source>
</evidence>
<keyword evidence="2" id="KW-0378">Hydrolase</keyword>
<keyword evidence="4" id="KW-1185">Reference proteome</keyword>
<dbReference type="EMBL" id="FPBX01000018">
    <property type="protein sequence ID" value="SFU75123.1"/>
    <property type="molecule type" value="Genomic_DNA"/>
</dbReference>
<dbReference type="AlphaFoldDB" id="A0A1I7IQC8"/>
<evidence type="ECO:0000313" key="4">
    <source>
        <dbReference type="Proteomes" id="UP000183656"/>
    </source>
</evidence>